<feature type="transmembrane region" description="Helical" evidence="1">
    <location>
        <begin position="102"/>
        <end position="120"/>
    </location>
</feature>
<keyword evidence="1" id="KW-0812">Transmembrane</keyword>
<gene>
    <name evidence="2" type="ORF">ACCI49_16045</name>
</gene>
<dbReference type="EMBL" id="JBGMEK010000041">
    <property type="protein sequence ID" value="MFA0812424.1"/>
    <property type="molecule type" value="Genomic_DNA"/>
</dbReference>
<evidence type="ECO:0000256" key="1">
    <source>
        <dbReference type="SAM" id="Phobius"/>
    </source>
</evidence>
<evidence type="ECO:0000313" key="3">
    <source>
        <dbReference type="Proteomes" id="UP001569428"/>
    </source>
</evidence>
<reference evidence="2 3" key="1">
    <citation type="submission" date="2024-08" db="EMBL/GenBank/DDBJ databases">
        <authorList>
            <person name="Ishaq N."/>
        </authorList>
    </citation>
    <scope>NUCLEOTIDE SEQUENCE [LARGE SCALE GENOMIC DNA]</scope>
    <source>
        <strain evidence="2 3">DSM 18651</strain>
    </source>
</reference>
<proteinExistence type="predicted"/>
<keyword evidence="1" id="KW-0472">Membrane</keyword>
<organism evidence="2 3">
    <name type="scientific">Microbulbifer epialgicus</name>
    <dbReference type="NCBI Taxonomy" id="393907"/>
    <lineage>
        <taxon>Bacteria</taxon>
        <taxon>Pseudomonadati</taxon>
        <taxon>Pseudomonadota</taxon>
        <taxon>Gammaproteobacteria</taxon>
        <taxon>Cellvibrionales</taxon>
        <taxon>Microbulbiferaceae</taxon>
        <taxon>Microbulbifer</taxon>
    </lineage>
</organism>
<feature type="transmembrane region" description="Helical" evidence="1">
    <location>
        <begin position="6"/>
        <end position="26"/>
    </location>
</feature>
<comment type="caution">
    <text evidence="2">The sequence shown here is derived from an EMBL/GenBank/DDBJ whole genome shotgun (WGS) entry which is preliminary data.</text>
</comment>
<keyword evidence="1" id="KW-1133">Transmembrane helix</keyword>
<feature type="transmembrane region" description="Helical" evidence="1">
    <location>
        <begin position="62"/>
        <end position="81"/>
    </location>
</feature>
<keyword evidence="3" id="KW-1185">Reference proteome</keyword>
<accession>A0ABV4P375</accession>
<protein>
    <recommendedName>
        <fullName evidence="4">DUF4345 domain-containing protein</fullName>
    </recommendedName>
</protein>
<dbReference type="Proteomes" id="UP001569428">
    <property type="component" value="Unassembled WGS sequence"/>
</dbReference>
<dbReference type="RefSeq" id="WP_371840093.1">
    <property type="nucleotide sequence ID" value="NZ_JBGMEK010000041.1"/>
</dbReference>
<evidence type="ECO:0008006" key="4">
    <source>
        <dbReference type="Google" id="ProtNLM"/>
    </source>
</evidence>
<evidence type="ECO:0000313" key="2">
    <source>
        <dbReference type="EMBL" id="MFA0812424.1"/>
    </source>
</evidence>
<name>A0ABV4P375_9GAMM</name>
<feature type="transmembrane region" description="Helical" evidence="1">
    <location>
        <begin position="38"/>
        <end position="56"/>
    </location>
</feature>
<sequence length="121" mass="13316">MIKVIIWLLGISIIVLSAAIIARPHLARDLSERLNETGYALSAWARIIVGLILLLIADTRHWYILFNALGVLVLLSGAYMLQIGFERSKALAIKLSHGNENFLRISGIIGVILGLMLLSAR</sequence>